<sequence>MGIKGAMMAVSSKVDFFVSYNSADESWAEWITWTLEEAGYTTVMQSWDFRPGGNFVMEMQRALEYAERLVAVLSDEFLAASFTQPEWAAVFAADPQGLRRALVPVMVRQCQPAGLLSTIIHIKVYGMDENSARNRLIDGVRPGRVKPGHRPSFPGTATITP</sequence>
<gene>
    <name evidence="2" type="ORF">ACEZDG_23630</name>
</gene>
<accession>A0ABV6VEY3</accession>
<dbReference type="EMBL" id="JBHEZX010000010">
    <property type="protein sequence ID" value="MFC1412263.1"/>
    <property type="molecule type" value="Genomic_DNA"/>
</dbReference>
<evidence type="ECO:0000313" key="3">
    <source>
        <dbReference type="Proteomes" id="UP001592582"/>
    </source>
</evidence>
<feature type="domain" description="TIR" evidence="1">
    <location>
        <begin position="12"/>
        <end position="144"/>
    </location>
</feature>
<dbReference type="InterPro" id="IPR035897">
    <property type="entry name" value="Toll_tir_struct_dom_sf"/>
</dbReference>
<keyword evidence="3" id="KW-1185">Reference proteome</keyword>
<protein>
    <submittedName>
        <fullName evidence="2">Toll/interleukin-1 receptor domain-containing protein</fullName>
    </submittedName>
</protein>
<dbReference type="PROSITE" id="PS50104">
    <property type="entry name" value="TIR"/>
    <property type="match status" value="1"/>
</dbReference>
<reference evidence="2 3" key="1">
    <citation type="submission" date="2024-09" db="EMBL/GenBank/DDBJ databases">
        <authorList>
            <person name="Lee S.D."/>
        </authorList>
    </citation>
    <scope>NUCLEOTIDE SEQUENCE [LARGE SCALE GENOMIC DNA]</scope>
    <source>
        <strain evidence="2 3">N1-1</strain>
    </source>
</reference>
<comment type="caution">
    <text evidence="2">The sequence shown here is derived from an EMBL/GenBank/DDBJ whole genome shotgun (WGS) entry which is preliminary data.</text>
</comment>
<keyword evidence="2" id="KW-0675">Receptor</keyword>
<dbReference type="Proteomes" id="UP001592582">
    <property type="component" value="Unassembled WGS sequence"/>
</dbReference>
<dbReference type="InterPro" id="IPR000157">
    <property type="entry name" value="TIR_dom"/>
</dbReference>
<dbReference type="Pfam" id="PF13676">
    <property type="entry name" value="TIR_2"/>
    <property type="match status" value="1"/>
</dbReference>
<proteinExistence type="predicted"/>
<organism evidence="2 3">
    <name type="scientific">Streptacidiphilus alkalitolerans</name>
    <dbReference type="NCBI Taxonomy" id="3342712"/>
    <lineage>
        <taxon>Bacteria</taxon>
        <taxon>Bacillati</taxon>
        <taxon>Actinomycetota</taxon>
        <taxon>Actinomycetes</taxon>
        <taxon>Kitasatosporales</taxon>
        <taxon>Streptomycetaceae</taxon>
        <taxon>Streptacidiphilus</taxon>
    </lineage>
</organism>
<evidence type="ECO:0000313" key="2">
    <source>
        <dbReference type="EMBL" id="MFC1412263.1"/>
    </source>
</evidence>
<evidence type="ECO:0000259" key="1">
    <source>
        <dbReference type="PROSITE" id="PS50104"/>
    </source>
</evidence>
<dbReference type="Gene3D" id="3.40.50.10140">
    <property type="entry name" value="Toll/interleukin-1 receptor homology (TIR) domain"/>
    <property type="match status" value="1"/>
</dbReference>
<name>A0ABV6VEY3_9ACTN</name>
<dbReference type="RefSeq" id="WP_380512790.1">
    <property type="nucleotide sequence ID" value="NZ_JBHEZX010000010.1"/>
</dbReference>
<dbReference type="SUPFAM" id="SSF52200">
    <property type="entry name" value="Toll/Interleukin receptor TIR domain"/>
    <property type="match status" value="1"/>
</dbReference>